<accession>A0A545U7X1</accession>
<dbReference type="Pfam" id="PF04219">
    <property type="entry name" value="DUF413"/>
    <property type="match status" value="1"/>
</dbReference>
<evidence type="ECO:0000256" key="1">
    <source>
        <dbReference type="ARBA" id="ARBA00093464"/>
    </source>
</evidence>
<reference evidence="3 4" key="1">
    <citation type="submission" date="2019-07" db="EMBL/GenBank/DDBJ databases">
        <title>Draft genome for Aliikangiella sp. M105.</title>
        <authorList>
            <person name="Wang G."/>
        </authorList>
    </citation>
    <scope>NUCLEOTIDE SEQUENCE [LARGE SCALE GENOMIC DNA]</scope>
    <source>
        <strain evidence="3 4">M105</strain>
    </source>
</reference>
<gene>
    <name evidence="3" type="ORF">FLL46_20595</name>
</gene>
<evidence type="ECO:0000313" key="3">
    <source>
        <dbReference type="EMBL" id="TQV85559.1"/>
    </source>
</evidence>
<comment type="similarity">
    <text evidence="1">Belongs to the MaoP family.</text>
</comment>
<dbReference type="AlphaFoldDB" id="A0A545U7X1"/>
<name>A0A545U7X1_9GAMM</name>
<organism evidence="3 4">
    <name type="scientific">Aliikangiella coralliicola</name>
    <dbReference type="NCBI Taxonomy" id="2592383"/>
    <lineage>
        <taxon>Bacteria</taxon>
        <taxon>Pseudomonadati</taxon>
        <taxon>Pseudomonadota</taxon>
        <taxon>Gammaproteobacteria</taxon>
        <taxon>Oceanospirillales</taxon>
        <taxon>Pleioneaceae</taxon>
        <taxon>Aliikangiella</taxon>
    </lineage>
</organism>
<proteinExistence type="inferred from homology"/>
<evidence type="ECO:0000313" key="4">
    <source>
        <dbReference type="Proteomes" id="UP000315439"/>
    </source>
</evidence>
<dbReference type="InterPro" id="IPR007335">
    <property type="entry name" value="DUF413"/>
</dbReference>
<sequence length="135" mass="15548">MKTRLEWLSKRFYDSKKFPYGFSRSGVFSVTQSEILESKGNLLQALINNQVIDPDEKDLAFVNAIRHGNINFNLETLVWFKYLNYQRKILSVTDTSLETRITIGSDQLSEIGNIELPVVEWNENELADSELLEAS</sequence>
<dbReference type="EMBL" id="VIKS01000012">
    <property type="protein sequence ID" value="TQV85559.1"/>
    <property type="molecule type" value="Genomic_DNA"/>
</dbReference>
<dbReference type="OrthoDB" id="6400110at2"/>
<comment type="caution">
    <text evidence="3">The sequence shown here is derived from an EMBL/GenBank/DDBJ whole genome shotgun (WGS) entry which is preliminary data.</text>
</comment>
<protein>
    <recommendedName>
        <fullName evidence="2">Macrodomain Ori protein</fullName>
    </recommendedName>
</protein>
<keyword evidence="4" id="KW-1185">Reference proteome</keyword>
<dbReference type="RefSeq" id="WP_142933235.1">
    <property type="nucleotide sequence ID" value="NZ_ML660168.1"/>
</dbReference>
<dbReference type="Proteomes" id="UP000315439">
    <property type="component" value="Unassembled WGS sequence"/>
</dbReference>
<evidence type="ECO:0000256" key="2">
    <source>
        <dbReference type="ARBA" id="ARBA00093628"/>
    </source>
</evidence>